<dbReference type="AlphaFoldDB" id="A0A7L4P9D8"/>
<dbReference type="OMA" id="MATHIAG"/>
<dbReference type="PANTHER" id="PTHR33507:SF4">
    <property type="entry name" value="NODULATION COMPETITIVENESS PROTEIN NFED"/>
    <property type="match status" value="1"/>
</dbReference>
<protein>
    <submittedName>
        <fullName evidence="3">Serine protease</fullName>
    </submittedName>
</protein>
<evidence type="ECO:0000313" key="3">
    <source>
        <dbReference type="EMBL" id="NYR15322.1"/>
    </source>
</evidence>
<dbReference type="RefSeq" id="WP_011900862.1">
    <property type="nucleotide sequence ID" value="NZ_JAAVJF010000002.1"/>
</dbReference>
<organism evidence="3 4">
    <name type="scientific">Pyrobaculum arsenaticum</name>
    <dbReference type="NCBI Taxonomy" id="121277"/>
    <lineage>
        <taxon>Archaea</taxon>
        <taxon>Thermoproteota</taxon>
        <taxon>Thermoprotei</taxon>
        <taxon>Thermoproteales</taxon>
        <taxon>Thermoproteaceae</taxon>
        <taxon>Pyrobaculum</taxon>
    </lineage>
</organism>
<gene>
    <name evidence="3" type="ORF">HC235_05035</name>
</gene>
<feature type="transmembrane region" description="Helical" evidence="1">
    <location>
        <begin position="310"/>
        <end position="327"/>
    </location>
</feature>
<dbReference type="SUPFAM" id="SSF52096">
    <property type="entry name" value="ClpP/crotonase"/>
    <property type="match status" value="1"/>
</dbReference>
<keyword evidence="1" id="KW-0812">Transmembrane</keyword>
<evidence type="ECO:0000256" key="1">
    <source>
        <dbReference type="SAM" id="Phobius"/>
    </source>
</evidence>
<keyword evidence="1" id="KW-1133">Transmembrane helix</keyword>
<dbReference type="Pfam" id="PF25145">
    <property type="entry name" value="NfeD1b_N"/>
    <property type="match status" value="1"/>
</dbReference>
<dbReference type="GO" id="GO:0006508">
    <property type="term" value="P:proteolysis"/>
    <property type="evidence" value="ECO:0007669"/>
    <property type="project" value="UniProtKB-KW"/>
</dbReference>
<dbReference type="Proteomes" id="UP000554766">
    <property type="component" value="Unassembled WGS sequence"/>
</dbReference>
<evidence type="ECO:0000313" key="4">
    <source>
        <dbReference type="Proteomes" id="UP000554766"/>
    </source>
</evidence>
<dbReference type="InterPro" id="IPR056738">
    <property type="entry name" value="NfeD1b_N"/>
</dbReference>
<keyword evidence="1" id="KW-0472">Membrane</keyword>
<keyword evidence="3" id="KW-0378">Hydrolase</keyword>
<evidence type="ECO:0000259" key="2">
    <source>
        <dbReference type="Pfam" id="PF25145"/>
    </source>
</evidence>
<dbReference type="CDD" id="cd07020">
    <property type="entry name" value="Clp_protease_NfeD_1"/>
    <property type="match status" value="1"/>
</dbReference>
<feature type="domain" description="NfeD1b N-terminal" evidence="2">
    <location>
        <begin position="21"/>
        <end position="161"/>
    </location>
</feature>
<accession>A0A7L4P9D8</accession>
<comment type="caution">
    <text evidence="3">The sequence shown here is derived from an EMBL/GenBank/DDBJ whole genome shotgun (WGS) entry which is preliminary data.</text>
</comment>
<dbReference type="GeneID" id="5055958"/>
<dbReference type="InterPro" id="IPR052165">
    <property type="entry name" value="Membrane_assoc_protease"/>
</dbReference>
<dbReference type="EMBL" id="JAAVJF010000002">
    <property type="protein sequence ID" value="NYR15322.1"/>
    <property type="molecule type" value="Genomic_DNA"/>
</dbReference>
<name>A0A7L4P9D8_9CREN</name>
<dbReference type="GO" id="GO:0008233">
    <property type="term" value="F:peptidase activity"/>
    <property type="evidence" value="ECO:0007669"/>
    <property type="project" value="UniProtKB-KW"/>
</dbReference>
<reference evidence="3 4" key="1">
    <citation type="journal article" date="2020" name="Nat. Commun.">
        <title>The structures of two archaeal type IV pili illuminate evolutionary relationships.</title>
        <authorList>
            <person name="Wang F."/>
            <person name="Baquero D.P."/>
            <person name="Su Z."/>
            <person name="Beltran L.C."/>
            <person name="Prangishvili D."/>
            <person name="Krupovic M."/>
            <person name="Egelman E.H."/>
        </authorList>
    </citation>
    <scope>NUCLEOTIDE SEQUENCE [LARGE SCALE GENOMIC DNA]</scope>
    <source>
        <strain evidence="3 4">2GA</strain>
    </source>
</reference>
<proteinExistence type="predicted"/>
<keyword evidence="3" id="KW-0645">Protease</keyword>
<dbReference type="PANTHER" id="PTHR33507">
    <property type="entry name" value="INNER MEMBRANE PROTEIN YBBJ"/>
    <property type="match status" value="1"/>
</dbReference>
<feature type="transmembrane region" description="Helical" evidence="1">
    <location>
        <begin position="230"/>
        <end position="254"/>
    </location>
</feature>
<dbReference type="Gene3D" id="3.90.226.10">
    <property type="entry name" value="2-enoyl-CoA Hydratase, Chain A, domain 1"/>
    <property type="match status" value="1"/>
</dbReference>
<feature type="transmembrane region" description="Helical" evidence="1">
    <location>
        <begin position="285"/>
        <end position="303"/>
    </location>
</feature>
<dbReference type="InterPro" id="IPR029045">
    <property type="entry name" value="ClpP/crotonase-like_dom_sf"/>
</dbReference>
<sequence length="364" mass="38629">MRFLLLFAALAAAVAGYNVSTVYVVDVRGVVGPHTYWQVAKAVEAAERGGGAVLLLLSTPGGLAAPAKRIMGLVLHSKVPVLGYVYGEEAASAGTYILMATHIAGMAPHSKIGACQPVLLVFLVEDPGVIAQHLSILAEAMSRRGRNVEFAERCVRSKEYLIGAEEAQKMGVVEVVAGNFVEFVKRANGTAVSLDGVEDKVFFHSPKYVLVAPGPVELFQSWHLPESPAALLYFSTLPLLLHVALFLAAMYAVLLYAKMRGWAAVANLSAFVLALYVSLATLPPPWLLASVAGAVAILADLFISRHTRGFVAFAAAFVPQTAVSAFYQEGAAAVAWAIALIISASAAGAVIYISRRKRPQVPSW</sequence>
<feature type="transmembrane region" description="Helical" evidence="1">
    <location>
        <begin position="333"/>
        <end position="353"/>
    </location>
</feature>
<feature type="transmembrane region" description="Helical" evidence="1">
    <location>
        <begin position="261"/>
        <end position="279"/>
    </location>
</feature>
<keyword evidence="4" id="KW-1185">Reference proteome</keyword>